<comment type="caution">
    <text evidence="1">The sequence shown here is derived from an EMBL/GenBank/DDBJ whole genome shotgun (WGS) entry which is preliminary data.</text>
</comment>
<accession>A0A0T6BB55</accession>
<gene>
    <name evidence="1" type="ORF">AMK59_1142</name>
</gene>
<feature type="non-terminal residue" evidence="1">
    <location>
        <position position="140"/>
    </location>
</feature>
<dbReference type="EMBL" id="LJIG01002413">
    <property type="protein sequence ID" value="KRT84527.1"/>
    <property type="molecule type" value="Genomic_DNA"/>
</dbReference>
<dbReference type="Proteomes" id="UP000051574">
    <property type="component" value="Unassembled WGS sequence"/>
</dbReference>
<reference evidence="1 2" key="1">
    <citation type="submission" date="2015-09" db="EMBL/GenBank/DDBJ databases">
        <title>Draft genome of the scarab beetle Oryctes borbonicus.</title>
        <authorList>
            <person name="Meyer J.M."/>
            <person name="Markov G.V."/>
            <person name="Baskaran P."/>
            <person name="Herrmann M."/>
            <person name="Sommer R.J."/>
            <person name="Roedelsperger C."/>
        </authorList>
    </citation>
    <scope>NUCLEOTIDE SEQUENCE [LARGE SCALE GENOMIC DNA]</scope>
    <source>
        <strain evidence="1">OB123</strain>
        <tissue evidence="1">Whole animal</tissue>
    </source>
</reference>
<dbReference type="AlphaFoldDB" id="A0A0T6BB55"/>
<evidence type="ECO:0000313" key="2">
    <source>
        <dbReference type="Proteomes" id="UP000051574"/>
    </source>
</evidence>
<protein>
    <submittedName>
        <fullName evidence="1">Uncharacterized protein</fullName>
    </submittedName>
</protein>
<dbReference type="OrthoDB" id="6769286at2759"/>
<keyword evidence="2" id="KW-1185">Reference proteome</keyword>
<proteinExistence type="predicted"/>
<dbReference type="PANTHER" id="PTHR37159:SF1">
    <property type="entry name" value="GH11867P"/>
    <property type="match status" value="1"/>
</dbReference>
<name>A0A0T6BB55_9SCAR</name>
<sequence>MHHSANLAADRVPNVLTITQRELAITVHGFIGFAITHPEWFGLQDLTDEELEATVHFWRVICYVLGVDDRFNLCRESLAETRAVFNEVVNYYYKRRIILRHSNSEAMQFAALKGIQRFGISIRPKVILNLLNDVILMDPV</sequence>
<dbReference type="PANTHER" id="PTHR37159">
    <property type="entry name" value="GH11867P"/>
    <property type="match status" value="1"/>
</dbReference>
<evidence type="ECO:0000313" key="1">
    <source>
        <dbReference type="EMBL" id="KRT84527.1"/>
    </source>
</evidence>
<organism evidence="1 2">
    <name type="scientific">Oryctes borbonicus</name>
    <dbReference type="NCBI Taxonomy" id="1629725"/>
    <lineage>
        <taxon>Eukaryota</taxon>
        <taxon>Metazoa</taxon>
        <taxon>Ecdysozoa</taxon>
        <taxon>Arthropoda</taxon>
        <taxon>Hexapoda</taxon>
        <taxon>Insecta</taxon>
        <taxon>Pterygota</taxon>
        <taxon>Neoptera</taxon>
        <taxon>Endopterygota</taxon>
        <taxon>Coleoptera</taxon>
        <taxon>Polyphaga</taxon>
        <taxon>Scarabaeiformia</taxon>
        <taxon>Scarabaeidae</taxon>
        <taxon>Dynastinae</taxon>
        <taxon>Oryctes</taxon>
    </lineage>
</organism>